<feature type="region of interest" description="Disordered" evidence="1">
    <location>
        <begin position="329"/>
        <end position="360"/>
    </location>
</feature>
<dbReference type="InterPro" id="IPR055259">
    <property type="entry name" value="YkvP/CgeB_Glyco_trans-like"/>
</dbReference>
<dbReference type="EMBL" id="CP014206">
    <property type="protein sequence ID" value="AMK10059.1"/>
    <property type="molecule type" value="Genomic_DNA"/>
</dbReference>
<protein>
    <submittedName>
        <fullName evidence="4">Glycosyl transferase family 1</fullName>
    </submittedName>
</protein>
<proteinExistence type="predicted"/>
<gene>
    <name evidence="3" type="ORF">AWY79_02480</name>
    <name evidence="4" type="ORF">EDC59_11052</name>
</gene>
<keyword evidence="5" id="KW-1185">Reference proteome</keyword>
<dbReference type="RefSeq" id="WP_066799790.1">
    <property type="nucleotide sequence ID" value="NZ_CP014206.1"/>
</dbReference>
<organism evidence="4 6">
    <name type="scientific">Pseudodesulfovibrio indicus</name>
    <dbReference type="NCBI Taxonomy" id="1716143"/>
    <lineage>
        <taxon>Bacteria</taxon>
        <taxon>Pseudomonadati</taxon>
        <taxon>Thermodesulfobacteriota</taxon>
        <taxon>Desulfovibrionia</taxon>
        <taxon>Desulfovibrionales</taxon>
        <taxon>Desulfovibrionaceae</taxon>
    </lineage>
</organism>
<evidence type="ECO:0000259" key="2">
    <source>
        <dbReference type="Pfam" id="PF13524"/>
    </source>
</evidence>
<dbReference type="Pfam" id="PF13524">
    <property type="entry name" value="Glyco_trans_1_2"/>
    <property type="match status" value="1"/>
</dbReference>
<dbReference type="Gene3D" id="3.40.50.2000">
    <property type="entry name" value="Glycogen Phosphorylase B"/>
    <property type="match status" value="1"/>
</dbReference>
<evidence type="ECO:0000256" key="1">
    <source>
        <dbReference type="SAM" id="MobiDB-lite"/>
    </source>
</evidence>
<dbReference type="EMBL" id="SOBK01000010">
    <property type="protein sequence ID" value="TDT86971.1"/>
    <property type="molecule type" value="Genomic_DNA"/>
</dbReference>
<reference evidence="4 6" key="2">
    <citation type="submission" date="2019-03" db="EMBL/GenBank/DDBJ databases">
        <title>Genomic Encyclopedia of Type Strains, Phase IV (KMG-IV): sequencing the most valuable type-strain genomes for metagenomic binning, comparative biology and taxonomic classification.</title>
        <authorList>
            <person name="Goeker M."/>
        </authorList>
    </citation>
    <scope>NUCLEOTIDE SEQUENCE [LARGE SCALE GENOMIC DNA]</scope>
    <source>
        <strain evidence="4 6">DSM 101483</strain>
    </source>
</reference>
<name>A0A126QJZ7_9BACT</name>
<dbReference type="SUPFAM" id="SSF53756">
    <property type="entry name" value="UDP-Glycosyltransferase/glycogen phosphorylase"/>
    <property type="match status" value="1"/>
</dbReference>
<sequence length="360" mass="40968">MSAGPTIAWIGGGYLHPQFAECGYDVRRVALSAPRVLDWDAVCRETGREPDFVVYADASLPPPLVGLERFPCPTLFYCVDSHIHEWYPFYAQAFDLCAVSLLDHLPRMTLRLGPDRVFWLPPFPIRGERPPKVAPQRIWDVLFVGRVDPETSPVRAKFLREFATEVDNFEVREGTFANLFPKARIVLNIAERGDLNFRVFEALATGSCLLTPRVGNGQDQLFEDGVHLFTYELNDPRDAARKANRLLAHPELCERVGLAGLAEVDAHHRRRNRVRTILDRIEGLDREAVVRERLAQADMIRDKYLRLLYLHWGAEVTDARSRELYLWGARGDGKSPAQRPQKRPARAANHNPQDPESKSV</sequence>
<accession>A0A126QJZ7</accession>
<feature type="domain" description="Spore protein YkvP/CgeB glycosyl transferase-like" evidence="2">
    <location>
        <begin position="170"/>
        <end position="279"/>
    </location>
</feature>
<evidence type="ECO:0000313" key="3">
    <source>
        <dbReference type="EMBL" id="AMK10059.1"/>
    </source>
</evidence>
<evidence type="ECO:0000313" key="4">
    <source>
        <dbReference type="EMBL" id="TDT86971.1"/>
    </source>
</evidence>
<dbReference type="GO" id="GO:0016740">
    <property type="term" value="F:transferase activity"/>
    <property type="evidence" value="ECO:0007669"/>
    <property type="project" value="UniProtKB-KW"/>
</dbReference>
<dbReference type="OrthoDB" id="9800484at2"/>
<dbReference type="Proteomes" id="UP000295506">
    <property type="component" value="Unassembled WGS sequence"/>
</dbReference>
<dbReference type="AlphaFoldDB" id="A0A126QJZ7"/>
<reference evidence="3 5" key="1">
    <citation type="journal article" date="2016" name="Front. Microbiol.">
        <title>Genome Sequence of the Piezophilic, Mesophilic Sulfate-Reducing Bacterium Desulfovibrio indicus J2T.</title>
        <authorList>
            <person name="Cao J."/>
            <person name="Maignien L."/>
            <person name="Shao Z."/>
            <person name="Alain K."/>
            <person name="Jebbar M."/>
        </authorList>
    </citation>
    <scope>NUCLEOTIDE SEQUENCE [LARGE SCALE GENOMIC DNA]</scope>
    <source>
        <strain evidence="3 5">J2</strain>
    </source>
</reference>
<evidence type="ECO:0000313" key="6">
    <source>
        <dbReference type="Proteomes" id="UP000295506"/>
    </source>
</evidence>
<evidence type="ECO:0000313" key="5">
    <source>
        <dbReference type="Proteomes" id="UP000055611"/>
    </source>
</evidence>
<keyword evidence="4" id="KW-0808">Transferase</keyword>
<dbReference type="KEGG" id="dej:AWY79_02480"/>
<dbReference type="Proteomes" id="UP000055611">
    <property type="component" value="Chromosome"/>
</dbReference>